<comment type="caution">
    <text evidence="2">The sequence shown here is derived from an EMBL/GenBank/DDBJ whole genome shotgun (WGS) entry which is preliminary data.</text>
</comment>
<dbReference type="PANTHER" id="PTHR11550">
    <property type="entry name" value="CTP SYNTHASE"/>
    <property type="match status" value="1"/>
</dbReference>
<dbReference type="GO" id="GO:0003883">
    <property type="term" value="F:CTP synthase activity"/>
    <property type="evidence" value="ECO:0007669"/>
    <property type="project" value="InterPro"/>
</dbReference>
<dbReference type="InterPro" id="IPR004468">
    <property type="entry name" value="CTP_synthase"/>
</dbReference>
<reference evidence="2" key="2">
    <citation type="submission" date="2020-03" db="EMBL/GenBank/DDBJ databases">
        <title>Walnut 2.0.</title>
        <authorList>
            <person name="Marrano A."/>
            <person name="Britton M."/>
            <person name="Zimin A.V."/>
            <person name="Zaini P.A."/>
            <person name="Workman R."/>
            <person name="Puiu D."/>
            <person name="Bianco L."/>
            <person name="Allen B.J."/>
            <person name="Troggio M."/>
            <person name="Leslie C.A."/>
            <person name="Timp W."/>
            <person name="Dendekar A."/>
            <person name="Salzberg S.L."/>
            <person name="Neale D.B."/>
        </authorList>
    </citation>
    <scope>NUCLEOTIDE SEQUENCE</scope>
    <source>
        <tissue evidence="2">Leaves</tissue>
    </source>
</reference>
<dbReference type="Pfam" id="PF06418">
    <property type="entry name" value="CTP_synth_N"/>
    <property type="match status" value="1"/>
</dbReference>
<gene>
    <name evidence="2" type="ORF">F2P56_018443</name>
</gene>
<organism evidence="2 3">
    <name type="scientific">Juglans regia</name>
    <name type="common">English walnut</name>
    <dbReference type="NCBI Taxonomy" id="51240"/>
    <lineage>
        <taxon>Eukaryota</taxon>
        <taxon>Viridiplantae</taxon>
        <taxon>Streptophyta</taxon>
        <taxon>Embryophyta</taxon>
        <taxon>Tracheophyta</taxon>
        <taxon>Spermatophyta</taxon>
        <taxon>Magnoliopsida</taxon>
        <taxon>eudicotyledons</taxon>
        <taxon>Gunneridae</taxon>
        <taxon>Pentapetalae</taxon>
        <taxon>rosids</taxon>
        <taxon>fabids</taxon>
        <taxon>Fagales</taxon>
        <taxon>Juglandaceae</taxon>
        <taxon>Juglans</taxon>
    </lineage>
</organism>
<dbReference type="AlphaFoldDB" id="A0A833UGG6"/>
<reference evidence="2" key="1">
    <citation type="submission" date="2015-10" db="EMBL/GenBank/DDBJ databases">
        <authorList>
            <person name="Martinez-Garcia P.J."/>
            <person name="Crepeau M.W."/>
            <person name="Puiu D."/>
            <person name="Gonzalez-Ibeas D."/>
            <person name="Whalen J."/>
            <person name="Stevens K."/>
            <person name="Paul R."/>
            <person name="Butterfield T."/>
            <person name="Britton M."/>
            <person name="Reagan R."/>
            <person name="Chakraborty S."/>
            <person name="Walawage S.L."/>
            <person name="Vasquez-Gross H.A."/>
            <person name="Cardeno C."/>
            <person name="Famula R."/>
            <person name="Pratt K."/>
            <person name="Kuruganti S."/>
            <person name="Aradhya M.K."/>
            <person name="Leslie C.A."/>
            <person name="Dandekar A.M."/>
            <person name="Salzberg S.L."/>
            <person name="Wegrzyn J.L."/>
            <person name="Langley C.H."/>
            <person name="Neale D.B."/>
        </authorList>
    </citation>
    <scope>NUCLEOTIDE SEQUENCE</scope>
    <source>
        <tissue evidence="2">Leaves</tissue>
    </source>
</reference>
<dbReference type="InterPro" id="IPR027417">
    <property type="entry name" value="P-loop_NTPase"/>
</dbReference>
<dbReference type="Gene3D" id="3.40.50.300">
    <property type="entry name" value="P-loop containing nucleotide triphosphate hydrolases"/>
    <property type="match status" value="1"/>
</dbReference>
<evidence type="ECO:0000313" key="3">
    <source>
        <dbReference type="Proteomes" id="UP000619265"/>
    </source>
</evidence>
<protein>
    <recommendedName>
        <fullName evidence="1">CTP synthase N-terminal domain-containing protein</fullName>
    </recommendedName>
</protein>
<dbReference type="Gramene" id="Jr08_11670_p1">
    <property type="protein sequence ID" value="cds.Jr08_11670_p1"/>
    <property type="gene ID" value="Jr08_11670"/>
</dbReference>
<accession>A0A833UGG6</accession>
<proteinExistence type="predicted"/>
<sequence length="274" mass="29818">MARHIGYLKITYGLPRPRLLYGNRRGLRLAVSSLRSSENPKATSPPSRSHNQLVALGVSCVRQTFPSQSLTQTLRLRLKAHSHTTADTQGKRAEMKYVLVTGGVVSGLGKGVTASSIGVVLKACGLRVTSIKIDPYLNTDAGTMSPFEHGEVFVLDDGGEVDLDLGNYERFLDLTLTRDNNITTGKIYQSVLEKERRGDYLGKTVQVVPHITDAIKNWIEAVAVIPVDGKEGPADVCVIELGGTVGDIESMPFIEALRQLSFSVGKIDFVYGFN</sequence>
<feature type="domain" description="CTP synthase N-terminal" evidence="1">
    <location>
        <begin position="96"/>
        <end position="270"/>
    </location>
</feature>
<dbReference type="SUPFAM" id="SSF52540">
    <property type="entry name" value="P-loop containing nucleoside triphosphate hydrolases"/>
    <property type="match status" value="1"/>
</dbReference>
<name>A0A833UGG6_JUGRE</name>
<dbReference type="InterPro" id="IPR017456">
    <property type="entry name" value="CTP_synthase_N"/>
</dbReference>
<evidence type="ECO:0000259" key="1">
    <source>
        <dbReference type="Pfam" id="PF06418"/>
    </source>
</evidence>
<dbReference type="GO" id="GO:0006221">
    <property type="term" value="P:pyrimidine nucleotide biosynthetic process"/>
    <property type="evidence" value="ECO:0007669"/>
    <property type="project" value="InterPro"/>
</dbReference>
<dbReference type="PANTHER" id="PTHR11550:SF40">
    <property type="entry name" value="CTP SYNTHASE"/>
    <property type="match status" value="1"/>
</dbReference>
<dbReference type="EMBL" id="LIHL02000008">
    <property type="protein sequence ID" value="KAF5462437.1"/>
    <property type="molecule type" value="Genomic_DNA"/>
</dbReference>
<dbReference type="Proteomes" id="UP000619265">
    <property type="component" value="Unassembled WGS sequence"/>
</dbReference>
<evidence type="ECO:0000313" key="2">
    <source>
        <dbReference type="EMBL" id="KAF5462437.1"/>
    </source>
</evidence>